<protein>
    <submittedName>
        <fullName evidence="2">Serine/threonine-protein kinase ATR</fullName>
    </submittedName>
</protein>
<keyword evidence="3" id="KW-1185">Reference proteome</keyword>
<sequence>MGIDQLKLHSIQPGYLKILQGPTQTRAAQNREKKRGPSTITAQWSSGATTQPDTTPMIALDLSGATTQPADHNASSTRVINQIFRLKIAVREQKKHWSTVTKISKLCNYFALPQLIDSSPQTVNNRRILRRRSQRHQSCSKRRRKSTSNRRNKVWVNSVNRGFSGKQIRKYRARKMTKC</sequence>
<feature type="compositionally biased region" description="Polar residues" evidence="1">
    <location>
        <begin position="38"/>
        <end position="53"/>
    </location>
</feature>
<accession>A0A2Z7CTQ5</accession>
<dbReference type="AlphaFoldDB" id="A0A2Z7CTQ5"/>
<reference evidence="2 3" key="1">
    <citation type="journal article" date="2015" name="Proc. Natl. Acad. Sci. U.S.A.">
        <title>The resurrection genome of Boea hygrometrica: A blueprint for survival of dehydration.</title>
        <authorList>
            <person name="Xiao L."/>
            <person name="Yang G."/>
            <person name="Zhang L."/>
            <person name="Yang X."/>
            <person name="Zhao S."/>
            <person name="Ji Z."/>
            <person name="Zhou Q."/>
            <person name="Hu M."/>
            <person name="Wang Y."/>
            <person name="Chen M."/>
            <person name="Xu Y."/>
            <person name="Jin H."/>
            <person name="Xiao X."/>
            <person name="Hu G."/>
            <person name="Bao F."/>
            <person name="Hu Y."/>
            <person name="Wan P."/>
            <person name="Li L."/>
            <person name="Deng X."/>
            <person name="Kuang T."/>
            <person name="Xiang C."/>
            <person name="Zhu J.K."/>
            <person name="Oliver M.J."/>
            <person name="He Y."/>
        </authorList>
    </citation>
    <scope>NUCLEOTIDE SEQUENCE [LARGE SCALE GENOMIC DNA]</scope>
    <source>
        <strain evidence="3">cv. XS01</strain>
    </source>
</reference>
<dbReference type="EMBL" id="KQ994493">
    <property type="protein sequence ID" value="KZV48099.1"/>
    <property type="molecule type" value="Genomic_DNA"/>
</dbReference>
<dbReference type="Proteomes" id="UP000250235">
    <property type="component" value="Unassembled WGS sequence"/>
</dbReference>
<gene>
    <name evidence="2" type="ORF">F511_02712</name>
</gene>
<evidence type="ECO:0000313" key="3">
    <source>
        <dbReference type="Proteomes" id="UP000250235"/>
    </source>
</evidence>
<feature type="region of interest" description="Disordered" evidence="1">
    <location>
        <begin position="131"/>
        <end position="152"/>
    </location>
</feature>
<keyword evidence="2" id="KW-0808">Transferase</keyword>
<dbReference type="GO" id="GO:0016301">
    <property type="term" value="F:kinase activity"/>
    <property type="evidence" value="ECO:0007669"/>
    <property type="project" value="UniProtKB-KW"/>
</dbReference>
<name>A0A2Z7CTQ5_9LAMI</name>
<proteinExistence type="predicted"/>
<keyword evidence="2" id="KW-0418">Kinase</keyword>
<feature type="region of interest" description="Disordered" evidence="1">
    <location>
        <begin position="26"/>
        <end position="53"/>
    </location>
</feature>
<evidence type="ECO:0000256" key="1">
    <source>
        <dbReference type="SAM" id="MobiDB-lite"/>
    </source>
</evidence>
<organism evidence="2 3">
    <name type="scientific">Dorcoceras hygrometricum</name>
    <dbReference type="NCBI Taxonomy" id="472368"/>
    <lineage>
        <taxon>Eukaryota</taxon>
        <taxon>Viridiplantae</taxon>
        <taxon>Streptophyta</taxon>
        <taxon>Embryophyta</taxon>
        <taxon>Tracheophyta</taxon>
        <taxon>Spermatophyta</taxon>
        <taxon>Magnoliopsida</taxon>
        <taxon>eudicotyledons</taxon>
        <taxon>Gunneridae</taxon>
        <taxon>Pentapetalae</taxon>
        <taxon>asterids</taxon>
        <taxon>lamiids</taxon>
        <taxon>Lamiales</taxon>
        <taxon>Gesneriaceae</taxon>
        <taxon>Didymocarpoideae</taxon>
        <taxon>Trichosporeae</taxon>
        <taxon>Loxocarpinae</taxon>
        <taxon>Dorcoceras</taxon>
    </lineage>
</organism>
<evidence type="ECO:0000313" key="2">
    <source>
        <dbReference type="EMBL" id="KZV48099.1"/>
    </source>
</evidence>